<feature type="region of interest" description="Disordered" evidence="1">
    <location>
        <begin position="39"/>
        <end position="68"/>
    </location>
</feature>
<protein>
    <submittedName>
        <fullName evidence="2">Uncharacterized protein</fullName>
    </submittedName>
</protein>
<evidence type="ECO:0000313" key="2">
    <source>
        <dbReference type="EMBL" id="CAK0791633.1"/>
    </source>
</evidence>
<evidence type="ECO:0000313" key="3">
    <source>
        <dbReference type="Proteomes" id="UP001189429"/>
    </source>
</evidence>
<reference evidence="2" key="1">
    <citation type="submission" date="2023-10" db="EMBL/GenBank/DDBJ databases">
        <authorList>
            <person name="Chen Y."/>
            <person name="Shah S."/>
            <person name="Dougan E. K."/>
            <person name="Thang M."/>
            <person name="Chan C."/>
        </authorList>
    </citation>
    <scope>NUCLEOTIDE SEQUENCE [LARGE SCALE GENOMIC DNA]</scope>
</reference>
<comment type="caution">
    <text evidence="2">The sequence shown here is derived from an EMBL/GenBank/DDBJ whole genome shotgun (WGS) entry which is preliminary data.</text>
</comment>
<organism evidence="2 3">
    <name type="scientific">Prorocentrum cordatum</name>
    <dbReference type="NCBI Taxonomy" id="2364126"/>
    <lineage>
        <taxon>Eukaryota</taxon>
        <taxon>Sar</taxon>
        <taxon>Alveolata</taxon>
        <taxon>Dinophyceae</taxon>
        <taxon>Prorocentrales</taxon>
        <taxon>Prorocentraceae</taxon>
        <taxon>Prorocentrum</taxon>
    </lineage>
</organism>
<keyword evidence="3" id="KW-1185">Reference proteome</keyword>
<sequence>VARRRPAPTLRFEEDPDAAACEDPGAVCVYAATPRASARRSRGARRTGSCRGRARGGARRRRWSSTSRAAWTPRRAGRCSRCGTSCARRCTLSARWWQGAPRLRGNVGGGRCTATPLPFPRFRPPWSEKPLCSLFGVPSGRGSRRVADASAMRLDVAPEFLQADCAEAAPSSDPICSDLIGRPPQDSLLSCPPRLSQVRRASVAVLTRICMRPAACPCSGLSGLHVFRPRSQ</sequence>
<dbReference type="Proteomes" id="UP001189429">
    <property type="component" value="Unassembled WGS sequence"/>
</dbReference>
<proteinExistence type="predicted"/>
<accession>A0ABN9PFE2</accession>
<feature type="compositionally biased region" description="Basic residues" evidence="1">
    <location>
        <begin position="52"/>
        <end position="63"/>
    </location>
</feature>
<feature type="non-terminal residue" evidence="2">
    <location>
        <position position="1"/>
    </location>
</feature>
<gene>
    <name evidence="2" type="ORF">PCOR1329_LOCUS2474</name>
</gene>
<evidence type="ECO:0000256" key="1">
    <source>
        <dbReference type="SAM" id="MobiDB-lite"/>
    </source>
</evidence>
<dbReference type="EMBL" id="CAUYUJ010000625">
    <property type="protein sequence ID" value="CAK0791633.1"/>
    <property type="molecule type" value="Genomic_DNA"/>
</dbReference>
<name>A0ABN9PFE2_9DINO</name>